<dbReference type="EMBL" id="VDUZ01000051">
    <property type="protein sequence ID" value="TXL70933.1"/>
    <property type="molecule type" value="Genomic_DNA"/>
</dbReference>
<keyword evidence="3" id="KW-1185">Reference proteome</keyword>
<comment type="caution">
    <text evidence="2">The sequence shown here is derived from an EMBL/GenBank/DDBJ whole genome shotgun (WGS) entry which is preliminary data.</text>
</comment>
<dbReference type="OrthoDB" id="9791494at2"/>
<reference evidence="2 3" key="1">
    <citation type="submission" date="2019-06" db="EMBL/GenBank/DDBJ databases">
        <title>New taxonomy in bacterial strain CC-CFT640, isolated from vineyard.</title>
        <authorList>
            <person name="Lin S.-Y."/>
            <person name="Tsai C.-F."/>
            <person name="Young C.-C."/>
        </authorList>
    </citation>
    <scope>NUCLEOTIDE SEQUENCE [LARGE SCALE GENOMIC DNA]</scope>
    <source>
        <strain evidence="2 3">CC-CFT640</strain>
    </source>
</reference>
<evidence type="ECO:0000256" key="1">
    <source>
        <dbReference type="SAM" id="MobiDB-lite"/>
    </source>
</evidence>
<organism evidence="2 3">
    <name type="scientific">Vineibacter terrae</name>
    <dbReference type="NCBI Taxonomy" id="2586908"/>
    <lineage>
        <taxon>Bacteria</taxon>
        <taxon>Pseudomonadati</taxon>
        <taxon>Pseudomonadota</taxon>
        <taxon>Alphaproteobacteria</taxon>
        <taxon>Hyphomicrobiales</taxon>
        <taxon>Vineibacter</taxon>
    </lineage>
</organism>
<feature type="region of interest" description="Disordered" evidence="1">
    <location>
        <begin position="112"/>
        <end position="131"/>
    </location>
</feature>
<sequence>MPDDTPDIHPNIAETYRRRIERLTAALDHPDDAIEAADSLREVIDRVVVTPGKSRGDYTITLQGELGTVLDWIDRTGKPGYKPNPDLPTSRLSVSVKTRQVPAASRALLDMIRSSGSPPARRSLQRPFAGN</sequence>
<evidence type="ECO:0000313" key="2">
    <source>
        <dbReference type="EMBL" id="TXL70933.1"/>
    </source>
</evidence>
<gene>
    <name evidence="2" type="ORF">FHP25_32420</name>
</gene>
<accession>A0A5C8PB65</accession>
<protein>
    <submittedName>
        <fullName evidence="2">Uncharacterized protein</fullName>
    </submittedName>
</protein>
<proteinExistence type="predicted"/>
<name>A0A5C8PB65_9HYPH</name>
<dbReference type="Proteomes" id="UP000321638">
    <property type="component" value="Unassembled WGS sequence"/>
</dbReference>
<feature type="region of interest" description="Disordered" evidence="1">
    <location>
        <begin position="77"/>
        <end position="96"/>
    </location>
</feature>
<evidence type="ECO:0000313" key="3">
    <source>
        <dbReference type="Proteomes" id="UP000321638"/>
    </source>
</evidence>
<dbReference type="AlphaFoldDB" id="A0A5C8PB65"/>